<reference evidence="7 8" key="1">
    <citation type="submission" date="2016-08" db="EMBL/GenBank/DDBJ databases">
        <title>Complete Genome Sequence Of The Indigo Reducing Clostridium isatidis DSM15098.</title>
        <authorList>
            <person name="Little G.T."/>
            <person name="Minton N.P."/>
        </authorList>
    </citation>
    <scope>NUCLEOTIDE SEQUENCE [LARGE SCALE GENOMIC DNA]</scope>
    <source>
        <strain evidence="7 8">DSM 15098</strain>
    </source>
</reference>
<dbReference type="Proteomes" id="UP000264883">
    <property type="component" value="Chromosome"/>
</dbReference>
<evidence type="ECO:0000256" key="6">
    <source>
        <dbReference type="ARBA" id="ARBA00093790"/>
    </source>
</evidence>
<dbReference type="Pfam" id="PF09520">
    <property type="entry name" value="RE_TdeIII"/>
    <property type="match status" value="2"/>
</dbReference>
<evidence type="ECO:0000313" key="8">
    <source>
        <dbReference type="Proteomes" id="UP000264883"/>
    </source>
</evidence>
<evidence type="ECO:0000256" key="1">
    <source>
        <dbReference type="ARBA" id="ARBA00022722"/>
    </source>
</evidence>
<dbReference type="KEGG" id="cia:BEN51_04515"/>
<organism evidence="7 8">
    <name type="scientific">Clostridium isatidis</name>
    <dbReference type="NCBI Taxonomy" id="182773"/>
    <lineage>
        <taxon>Bacteria</taxon>
        <taxon>Bacillati</taxon>
        <taxon>Bacillota</taxon>
        <taxon>Clostridia</taxon>
        <taxon>Eubacteriales</taxon>
        <taxon>Clostridiaceae</taxon>
        <taxon>Clostridium</taxon>
    </lineage>
</organism>
<gene>
    <name evidence="7" type="ORF">BEN51_04515</name>
</gene>
<keyword evidence="1" id="KW-0540">Nuclease</keyword>
<dbReference type="RefSeq" id="WP_119864897.1">
    <property type="nucleotide sequence ID" value="NZ_CP016786.1"/>
</dbReference>
<evidence type="ECO:0000256" key="4">
    <source>
        <dbReference type="ARBA" id="ARBA00022801"/>
    </source>
</evidence>
<dbReference type="AlphaFoldDB" id="A0A343JB55"/>
<dbReference type="EMBL" id="CP016786">
    <property type="protein sequence ID" value="ASW42763.1"/>
    <property type="molecule type" value="Genomic_DNA"/>
</dbReference>
<evidence type="ECO:0000256" key="2">
    <source>
        <dbReference type="ARBA" id="ARBA00022747"/>
    </source>
</evidence>
<dbReference type="OrthoDB" id="397760at2"/>
<sequence length="267" mass="31349">MFLSYEYFKKKLEDKIVSGEDFYVQLLQTVIDNPNRYTGIFRVTNAKTKLVQNVTQSHEIKFGDFMEDIVTDYIALLGYTNLQKNIGADDNGDVLNTDQLFLDKSNNLYLVEQKIRDDHDSTKKRGQFQNFIKKVELLKKKHPDKKLIAVMWFIDDGLTKNKKYYANEMAAYFKNDIELRLYYGGELFSDLLGSNEAWDELVDYLTRNKIKRVNDVLDIPDFDTSEEMLKALKKISPKHKKKLLSDKPQYVQLRKELFPNNINLSKI</sequence>
<name>A0A343JB55_9CLOT</name>
<dbReference type="InterPro" id="IPR054784">
    <property type="entry name" value="HpyAIV-type_restriction_enz"/>
</dbReference>
<evidence type="ECO:0000313" key="7">
    <source>
        <dbReference type="EMBL" id="ASW42763.1"/>
    </source>
</evidence>
<comment type="catalytic activity">
    <reaction evidence="5">
        <text>Endonucleolytic cleavage of DNA to give specific double-stranded fragments with terminal 5'-phosphates.</text>
        <dbReference type="EC" id="3.1.21.4"/>
    </reaction>
</comment>
<evidence type="ECO:0000256" key="5">
    <source>
        <dbReference type="ARBA" id="ARBA00093760"/>
    </source>
</evidence>
<dbReference type="InterPro" id="IPR019045">
    <property type="entry name" value="Restrct_endonuc_II_HinfI"/>
</dbReference>
<proteinExistence type="predicted"/>
<dbReference type="GO" id="GO:0004519">
    <property type="term" value="F:endonuclease activity"/>
    <property type="evidence" value="ECO:0007669"/>
    <property type="project" value="UniProtKB-KW"/>
</dbReference>
<keyword evidence="4" id="KW-0378">Hydrolase</keyword>
<accession>A0A343JB55</accession>
<dbReference type="NCBIfam" id="NF045832">
    <property type="entry name" value="restrict_HpyAIV"/>
    <property type="match status" value="1"/>
</dbReference>
<dbReference type="EC" id="3.1.21.4" evidence="6"/>
<keyword evidence="8" id="KW-1185">Reference proteome</keyword>
<keyword evidence="2" id="KW-0680">Restriction system</keyword>
<keyword evidence="3 7" id="KW-0255">Endonuclease</keyword>
<evidence type="ECO:0000256" key="3">
    <source>
        <dbReference type="ARBA" id="ARBA00022759"/>
    </source>
</evidence>
<protein>
    <recommendedName>
        <fullName evidence="6">type II site-specific deoxyribonuclease</fullName>
        <ecNumber evidence="6">3.1.21.4</ecNumber>
    </recommendedName>
</protein>
<dbReference type="REBASE" id="151749">
    <property type="entry name" value="Cis15098IIIP"/>
</dbReference>